<protein>
    <recommendedName>
        <fullName evidence="1">Aminoglycoside phosphotransferase domain-containing protein</fullName>
    </recommendedName>
</protein>
<name>A0A0G2I0W9_9EURO</name>
<dbReference type="Pfam" id="PF01636">
    <property type="entry name" value="APH"/>
    <property type="match status" value="1"/>
</dbReference>
<accession>A0A0G2I0W9</accession>
<dbReference type="InterPro" id="IPR051678">
    <property type="entry name" value="AGP_Transferase"/>
</dbReference>
<dbReference type="SUPFAM" id="SSF56112">
    <property type="entry name" value="Protein kinase-like (PK-like)"/>
    <property type="match status" value="1"/>
</dbReference>
<organism evidence="2 3">
    <name type="scientific">[Emmonsia] crescens</name>
    <dbReference type="NCBI Taxonomy" id="73230"/>
    <lineage>
        <taxon>Eukaryota</taxon>
        <taxon>Fungi</taxon>
        <taxon>Dikarya</taxon>
        <taxon>Ascomycota</taxon>
        <taxon>Pezizomycotina</taxon>
        <taxon>Eurotiomycetes</taxon>
        <taxon>Eurotiomycetidae</taxon>
        <taxon>Onygenales</taxon>
        <taxon>Ajellomycetaceae</taxon>
        <taxon>Emergomyces</taxon>
    </lineage>
</organism>
<gene>
    <name evidence="2" type="ORF">EMCG_01889</name>
</gene>
<sequence length="438" mass="50671">MNWDHLAEESSQKLFASWLKLLSPAVPLKLASQHRPGYQVIKASSFTTGAFNICCTVTFEDDFRVVVRFPILGRSRFRTEKTRDEVSVMNFLSRHTRVPVPIILGAGRWGCGPYVITTFIEGTLLSKQLRDPSMGLGALERAYRGMADVMLELSKPTFPSIGALECKSGKWQVTKRPMTLNMNELVRVGNLPPAIFTKKIFSTVTEYFEELATQQLLHIQYQRNDAVENEHDARKRYIARCLFRKIARDIQLEPGPFHLWCDDFCPSNVLVSESDLTITGVIDWEFTYVAPTEFICTAPWWLLLERPEAWESDLNDFLARYTPRLQIFLKVLRACEDRQVWNGTLMDSQRLSDRMAHSLDSGLFWFCLATRRSFMFDDIYWKFLDEKHFGCLSSLDDRLSLLSQDELDGLDAFVQMKMQQVVEKRLDEHLTFDELVDL</sequence>
<dbReference type="PANTHER" id="PTHR21310:SF37">
    <property type="entry name" value="AMINOGLYCOSIDE PHOSPHOTRANSFERASE DOMAIN-CONTAINING PROTEIN"/>
    <property type="match status" value="1"/>
</dbReference>
<evidence type="ECO:0000313" key="3">
    <source>
        <dbReference type="Proteomes" id="UP000034164"/>
    </source>
</evidence>
<comment type="caution">
    <text evidence="2">The sequence shown here is derived from an EMBL/GenBank/DDBJ whole genome shotgun (WGS) entry which is preliminary data.</text>
</comment>
<dbReference type="VEuPathDB" id="FungiDB:EMCG_01889"/>
<evidence type="ECO:0000313" key="2">
    <source>
        <dbReference type="EMBL" id="KKZ63785.1"/>
    </source>
</evidence>
<dbReference type="Proteomes" id="UP000034164">
    <property type="component" value="Unassembled WGS sequence"/>
</dbReference>
<proteinExistence type="predicted"/>
<dbReference type="AlphaFoldDB" id="A0A0G2I0W9"/>
<evidence type="ECO:0000259" key="1">
    <source>
        <dbReference type="Pfam" id="PF01636"/>
    </source>
</evidence>
<feature type="domain" description="Aminoglycoside phosphotransferase" evidence="1">
    <location>
        <begin position="78"/>
        <end position="291"/>
    </location>
</feature>
<dbReference type="OrthoDB" id="4205945at2759"/>
<dbReference type="PANTHER" id="PTHR21310">
    <property type="entry name" value="AMINOGLYCOSIDE PHOSPHOTRANSFERASE-RELATED-RELATED"/>
    <property type="match status" value="1"/>
</dbReference>
<dbReference type="EMBL" id="LCZI01000922">
    <property type="protein sequence ID" value="KKZ63785.1"/>
    <property type="molecule type" value="Genomic_DNA"/>
</dbReference>
<dbReference type="InterPro" id="IPR002575">
    <property type="entry name" value="Aminoglycoside_PTrfase"/>
</dbReference>
<reference evidence="3" key="1">
    <citation type="journal article" date="2015" name="PLoS Genet.">
        <title>The dynamic genome and transcriptome of the human fungal pathogen Blastomyces and close relative Emmonsia.</title>
        <authorList>
            <person name="Munoz J.F."/>
            <person name="Gauthier G.M."/>
            <person name="Desjardins C.A."/>
            <person name="Gallo J.E."/>
            <person name="Holder J."/>
            <person name="Sullivan T.D."/>
            <person name="Marty A.J."/>
            <person name="Carmen J.C."/>
            <person name="Chen Z."/>
            <person name="Ding L."/>
            <person name="Gujja S."/>
            <person name="Magrini V."/>
            <person name="Misas E."/>
            <person name="Mitreva M."/>
            <person name="Priest M."/>
            <person name="Saif S."/>
            <person name="Whiston E.A."/>
            <person name="Young S."/>
            <person name="Zeng Q."/>
            <person name="Goldman W.E."/>
            <person name="Mardis E.R."/>
            <person name="Taylor J.W."/>
            <person name="McEwen J.G."/>
            <person name="Clay O.K."/>
            <person name="Klein B.S."/>
            <person name="Cuomo C.A."/>
        </authorList>
    </citation>
    <scope>NUCLEOTIDE SEQUENCE [LARGE SCALE GENOMIC DNA]</scope>
    <source>
        <strain evidence="3">UAMH 3008</strain>
    </source>
</reference>
<dbReference type="InterPro" id="IPR011009">
    <property type="entry name" value="Kinase-like_dom_sf"/>
</dbReference>